<organism evidence="1 2">
    <name type="scientific">Tetrahymena thermophila (strain SB210)</name>
    <dbReference type="NCBI Taxonomy" id="312017"/>
    <lineage>
        <taxon>Eukaryota</taxon>
        <taxon>Sar</taxon>
        <taxon>Alveolata</taxon>
        <taxon>Ciliophora</taxon>
        <taxon>Intramacronucleata</taxon>
        <taxon>Oligohymenophorea</taxon>
        <taxon>Hymenostomatida</taxon>
        <taxon>Tetrahymenina</taxon>
        <taxon>Tetrahymenidae</taxon>
        <taxon>Tetrahymena</taxon>
    </lineage>
</organism>
<accession>W7XDQ8</accession>
<name>W7XDQ8_TETTS</name>
<dbReference type="RefSeq" id="XP_012651740.1">
    <property type="nucleotide sequence ID" value="XM_012796286.1"/>
</dbReference>
<protein>
    <submittedName>
        <fullName evidence="1">Uncharacterized protein</fullName>
    </submittedName>
</protein>
<dbReference type="AlphaFoldDB" id="W7XDQ8"/>
<evidence type="ECO:0000313" key="1">
    <source>
        <dbReference type="EMBL" id="EWS75717.1"/>
    </source>
</evidence>
<reference evidence="2" key="1">
    <citation type="journal article" date="2006" name="PLoS Biol.">
        <title>Macronuclear genome sequence of the ciliate Tetrahymena thermophila, a model eukaryote.</title>
        <authorList>
            <person name="Eisen J.A."/>
            <person name="Coyne R.S."/>
            <person name="Wu M."/>
            <person name="Wu D."/>
            <person name="Thiagarajan M."/>
            <person name="Wortman J.R."/>
            <person name="Badger J.H."/>
            <person name="Ren Q."/>
            <person name="Amedeo P."/>
            <person name="Jones K.M."/>
            <person name="Tallon L.J."/>
            <person name="Delcher A.L."/>
            <person name="Salzberg S.L."/>
            <person name="Silva J.C."/>
            <person name="Haas B.J."/>
            <person name="Majoros W.H."/>
            <person name="Farzad M."/>
            <person name="Carlton J.M."/>
            <person name="Smith R.K. Jr."/>
            <person name="Garg J."/>
            <person name="Pearlman R.E."/>
            <person name="Karrer K.M."/>
            <person name="Sun L."/>
            <person name="Manning G."/>
            <person name="Elde N.C."/>
            <person name="Turkewitz A.P."/>
            <person name="Asai D.J."/>
            <person name="Wilkes D.E."/>
            <person name="Wang Y."/>
            <person name="Cai H."/>
            <person name="Collins K."/>
            <person name="Stewart B.A."/>
            <person name="Lee S.R."/>
            <person name="Wilamowska K."/>
            <person name="Weinberg Z."/>
            <person name="Ruzzo W.L."/>
            <person name="Wloga D."/>
            <person name="Gaertig J."/>
            <person name="Frankel J."/>
            <person name="Tsao C.-C."/>
            <person name="Gorovsky M.A."/>
            <person name="Keeling P.J."/>
            <person name="Waller R.F."/>
            <person name="Patron N.J."/>
            <person name="Cherry J.M."/>
            <person name="Stover N.A."/>
            <person name="Krieger C.J."/>
            <person name="del Toro C."/>
            <person name="Ryder H.F."/>
            <person name="Williamson S.C."/>
            <person name="Barbeau R.A."/>
            <person name="Hamilton E.P."/>
            <person name="Orias E."/>
        </authorList>
    </citation>
    <scope>NUCLEOTIDE SEQUENCE [LARGE SCALE GENOMIC DNA]</scope>
    <source>
        <strain evidence="2">SB210</strain>
    </source>
</reference>
<keyword evidence="2" id="KW-1185">Reference proteome</keyword>
<sequence>MGILESIKPRKPSFEITIPQTIIEKPYQFNKLETTVQAQELQVEELDIVFEDQFIPPIKLQLINVQFFQTKQTYQHKELNYMNPSQQLVHSFLLLPLQVQHDE</sequence>
<dbReference type="KEGG" id="tet:TTHERM_000942771"/>
<dbReference type="Proteomes" id="UP000009168">
    <property type="component" value="Unassembled WGS sequence"/>
</dbReference>
<dbReference type="InParanoid" id="W7XDQ8"/>
<proteinExistence type="predicted"/>
<evidence type="ECO:0000313" key="2">
    <source>
        <dbReference type="Proteomes" id="UP000009168"/>
    </source>
</evidence>
<dbReference type="EMBL" id="GG662797">
    <property type="protein sequence ID" value="EWS75717.1"/>
    <property type="molecule type" value="Genomic_DNA"/>
</dbReference>
<gene>
    <name evidence="1" type="ORF">TTHERM_000942771</name>
</gene>
<dbReference type="GeneID" id="24441172"/>